<dbReference type="GO" id="GO:0005783">
    <property type="term" value="C:endoplasmic reticulum"/>
    <property type="evidence" value="ECO:0007669"/>
    <property type="project" value="TreeGrafter"/>
</dbReference>
<sequence length="298" mass="33106">MGGFNTILYYNRCVLGIVVLLLCAVYGVLASIVCTLIGKQQYSQYLTARCYSNAMKYIMGIDVKVIGEENLKNLPYIVVSNHQSAMDILMLGRMFPPGCTITAKKSLKYVPFLGWFMALSGTLFLDRTNREKSVGTLNTGLAKVKENKRALWIFPEGTRSYSINLEMLPFKKGAFHLAQQGELPIVPVVVSNTSSIFSPKYNVFNRGTIIVKVLKPISTEGLKKEDVGKFSEQVRETMVAELKEVGYSDAFNETNLPPSVVELNGKIISAVKKDDPADVVTKENDDDKDKTTNATKEF</sequence>
<dbReference type="EMBL" id="HE576752">
    <property type="protein sequence ID" value="CCC66797.1"/>
    <property type="molecule type" value="Genomic_DNA"/>
</dbReference>
<dbReference type="CDD" id="cd07989">
    <property type="entry name" value="LPLAT_AGPAT-like"/>
    <property type="match status" value="1"/>
</dbReference>
<dbReference type="GO" id="GO:0006654">
    <property type="term" value="P:phosphatidic acid biosynthetic process"/>
    <property type="evidence" value="ECO:0007669"/>
    <property type="project" value="TreeGrafter"/>
</dbReference>
<keyword evidence="4" id="KW-0444">Lipid biosynthesis</keyword>
<name>G0V5Q9_NAUCA</name>
<dbReference type="OrthoDB" id="202234at2759"/>
<dbReference type="eggNOG" id="KOG2848">
    <property type="taxonomic scope" value="Eukaryota"/>
</dbReference>
<comment type="domain">
    <text evidence="4">The HXXXXD motif is essential for acyltransferase activity and may constitute the binding site for the phosphate moiety of the glycerol-3-phosphate.</text>
</comment>
<dbReference type="PANTHER" id="PTHR10434">
    <property type="entry name" value="1-ACYL-SN-GLYCEROL-3-PHOSPHATE ACYLTRANSFERASE"/>
    <property type="match status" value="1"/>
</dbReference>
<dbReference type="InParanoid" id="G0V5Q9"/>
<protein>
    <recommendedName>
        <fullName evidence="4">1-acyl-sn-glycerol-3-phosphate acyltransferase</fullName>
        <ecNumber evidence="4">2.3.1.51</ecNumber>
    </recommendedName>
</protein>
<dbReference type="EC" id="2.3.1.51" evidence="4"/>
<evidence type="ECO:0000313" key="7">
    <source>
        <dbReference type="EMBL" id="CCC66797.1"/>
    </source>
</evidence>
<feature type="region of interest" description="Disordered" evidence="5">
    <location>
        <begin position="275"/>
        <end position="298"/>
    </location>
</feature>
<keyword evidence="2 4" id="KW-0808">Transferase</keyword>
<evidence type="ECO:0000256" key="5">
    <source>
        <dbReference type="SAM" id="MobiDB-lite"/>
    </source>
</evidence>
<dbReference type="GeneID" id="96900286"/>
<keyword evidence="8" id="KW-1185">Reference proteome</keyword>
<dbReference type="HOGENOM" id="CLU_027938_10_0_1"/>
<gene>
    <name evidence="7" type="primary">NCAS0A02390</name>
    <name evidence="7" type="ordered locus">NCAS_0A02390</name>
</gene>
<dbReference type="AlphaFoldDB" id="G0V5Q9"/>
<dbReference type="GO" id="GO:0003841">
    <property type="term" value="F:1-acylglycerol-3-phosphate O-acyltransferase activity"/>
    <property type="evidence" value="ECO:0007669"/>
    <property type="project" value="UniProtKB-UniRule"/>
</dbReference>
<keyword evidence="4" id="KW-0594">Phospholipid biosynthesis</keyword>
<proteinExistence type="inferred from homology"/>
<dbReference type="Proteomes" id="UP000001640">
    <property type="component" value="Chromosome 1"/>
</dbReference>
<organism evidence="7 8">
    <name type="scientific">Naumovozyma castellii</name>
    <name type="common">Yeast</name>
    <name type="synonym">Saccharomyces castellii</name>
    <dbReference type="NCBI Taxonomy" id="27288"/>
    <lineage>
        <taxon>Eukaryota</taxon>
        <taxon>Fungi</taxon>
        <taxon>Dikarya</taxon>
        <taxon>Ascomycota</taxon>
        <taxon>Saccharomycotina</taxon>
        <taxon>Saccharomycetes</taxon>
        <taxon>Saccharomycetales</taxon>
        <taxon>Saccharomycetaceae</taxon>
        <taxon>Naumovozyma</taxon>
    </lineage>
</organism>
<keyword evidence="4" id="KW-1208">Phospholipid metabolism</keyword>
<dbReference type="Pfam" id="PF01553">
    <property type="entry name" value="Acyltransferase"/>
    <property type="match status" value="1"/>
</dbReference>
<dbReference type="KEGG" id="ncs:NCAS_0A02390"/>
<dbReference type="FunCoup" id="G0V5Q9">
    <property type="interactions" value="323"/>
</dbReference>
<keyword evidence="3 4" id="KW-0012">Acyltransferase</keyword>
<comment type="catalytic activity">
    <reaction evidence="4">
        <text>a 1-acyl-sn-glycero-3-phosphate + an acyl-CoA = a 1,2-diacyl-sn-glycero-3-phosphate + CoA</text>
        <dbReference type="Rhea" id="RHEA:19709"/>
        <dbReference type="ChEBI" id="CHEBI:57287"/>
        <dbReference type="ChEBI" id="CHEBI:57970"/>
        <dbReference type="ChEBI" id="CHEBI:58342"/>
        <dbReference type="ChEBI" id="CHEBI:58608"/>
        <dbReference type="EC" id="2.3.1.51"/>
    </reaction>
</comment>
<accession>G0V5Q9</accession>
<dbReference type="OMA" id="MPRPLCY"/>
<dbReference type="PANTHER" id="PTHR10434:SF11">
    <property type="entry name" value="1-ACYL-SN-GLYCEROL-3-PHOSPHATE ACYLTRANSFERASE"/>
    <property type="match status" value="1"/>
</dbReference>
<keyword evidence="4" id="KW-0443">Lipid metabolism</keyword>
<dbReference type="GO" id="GO:0005811">
    <property type="term" value="C:lipid droplet"/>
    <property type="evidence" value="ECO:0007669"/>
    <property type="project" value="EnsemblFungi"/>
</dbReference>
<comment type="similarity">
    <text evidence="1 4">Belongs to the 1-acyl-sn-glycerol-3-phosphate acyltransferase family.</text>
</comment>
<dbReference type="InterPro" id="IPR002123">
    <property type="entry name" value="Plipid/glycerol_acylTrfase"/>
</dbReference>
<dbReference type="SMART" id="SM00563">
    <property type="entry name" value="PlsC"/>
    <property type="match status" value="1"/>
</dbReference>
<dbReference type="STRING" id="1064592.G0V5Q9"/>
<dbReference type="RefSeq" id="XP_003673188.1">
    <property type="nucleotide sequence ID" value="XM_003673140.1"/>
</dbReference>
<feature type="domain" description="Phospholipid/glycerol acyltransferase" evidence="6">
    <location>
        <begin position="76"/>
        <end position="193"/>
    </location>
</feature>
<dbReference type="InterPro" id="IPR004552">
    <property type="entry name" value="AGP_acyltrans"/>
</dbReference>
<evidence type="ECO:0000256" key="3">
    <source>
        <dbReference type="ARBA" id="ARBA00023315"/>
    </source>
</evidence>
<reference evidence="7 8" key="1">
    <citation type="journal article" date="2011" name="Proc. Natl. Acad. Sci. U.S.A.">
        <title>Evolutionary erosion of yeast sex chromosomes by mating-type switching accidents.</title>
        <authorList>
            <person name="Gordon J.L."/>
            <person name="Armisen D."/>
            <person name="Proux-Wera E."/>
            <person name="Oheigeartaigh S.S."/>
            <person name="Byrne K.P."/>
            <person name="Wolfe K.H."/>
        </authorList>
    </citation>
    <scope>NUCLEOTIDE SEQUENCE [LARGE SCALE GENOMIC DNA]</scope>
    <source>
        <strain evidence="8">ATCC 76901 / BCRC 22586 / CBS 4309 / NBRC 1992 / NRRL Y-12630</strain>
    </source>
</reference>
<reference key="2">
    <citation type="submission" date="2011-08" db="EMBL/GenBank/DDBJ databases">
        <title>Genome sequence of Naumovozyma castellii.</title>
        <authorList>
            <person name="Gordon J.L."/>
            <person name="Armisen D."/>
            <person name="Proux-Wera E."/>
            <person name="OhEigeartaigh S.S."/>
            <person name="Byrne K.P."/>
            <person name="Wolfe K.H."/>
        </authorList>
    </citation>
    <scope>NUCLEOTIDE SEQUENCE</scope>
    <source>
        <strain>Type strain:CBS 4309</strain>
    </source>
</reference>
<evidence type="ECO:0000256" key="1">
    <source>
        <dbReference type="ARBA" id="ARBA00008655"/>
    </source>
</evidence>
<evidence type="ECO:0000256" key="4">
    <source>
        <dbReference type="RuleBase" id="RU361267"/>
    </source>
</evidence>
<dbReference type="NCBIfam" id="TIGR00530">
    <property type="entry name" value="AGP_acyltrn"/>
    <property type="match status" value="1"/>
</dbReference>
<evidence type="ECO:0000256" key="2">
    <source>
        <dbReference type="ARBA" id="ARBA00022679"/>
    </source>
</evidence>
<evidence type="ECO:0000313" key="8">
    <source>
        <dbReference type="Proteomes" id="UP000001640"/>
    </source>
</evidence>
<dbReference type="GO" id="GO:0016020">
    <property type="term" value="C:membrane"/>
    <property type="evidence" value="ECO:0007669"/>
    <property type="project" value="InterPro"/>
</dbReference>
<dbReference type="SUPFAM" id="SSF69593">
    <property type="entry name" value="Glycerol-3-phosphate (1)-acyltransferase"/>
    <property type="match status" value="1"/>
</dbReference>
<evidence type="ECO:0000259" key="6">
    <source>
        <dbReference type="SMART" id="SM00563"/>
    </source>
</evidence>